<name>A0A3P8I783_9TREM</name>
<dbReference type="AlphaFoldDB" id="A0A3P8I783"/>
<feature type="region of interest" description="Disordered" evidence="1">
    <location>
        <begin position="174"/>
        <end position="195"/>
    </location>
</feature>
<dbReference type="EMBL" id="UZAN01053952">
    <property type="protein sequence ID" value="VDP90214.1"/>
    <property type="molecule type" value="Genomic_DNA"/>
</dbReference>
<proteinExistence type="predicted"/>
<keyword evidence="3" id="KW-1185">Reference proteome</keyword>
<reference evidence="2 3" key="1">
    <citation type="submission" date="2018-11" db="EMBL/GenBank/DDBJ databases">
        <authorList>
            <consortium name="Pathogen Informatics"/>
        </authorList>
    </citation>
    <scope>NUCLEOTIDE SEQUENCE [LARGE SCALE GENOMIC DNA]</scope>
    <source>
        <strain evidence="2 3">Egypt</strain>
    </source>
</reference>
<evidence type="ECO:0000256" key="1">
    <source>
        <dbReference type="SAM" id="MobiDB-lite"/>
    </source>
</evidence>
<evidence type="ECO:0000313" key="3">
    <source>
        <dbReference type="Proteomes" id="UP000272942"/>
    </source>
</evidence>
<evidence type="ECO:0000313" key="2">
    <source>
        <dbReference type="EMBL" id="VDP90214.1"/>
    </source>
</evidence>
<sequence length="451" mass="48299">MSTVQALLACASIPVPPELTTVANYHPPPTAVLPHWVITWLTYQSYRLLHAGASESIRRFVRSVLESATLPPPPPLPMPPSVQTACAMLDTVAGWYDENRVDTHFWISSCLTHLLFLGDETPKLVYQWLIEQLECILNHSTSDINSNSFTGLIHVLLRLGLATVPMPPSVPSMLEPGAPVPPGPPSNATVPGSGPVASVNTTPFMTSAMASNSAHARYPLGPANYSGFPLLLPPHPSSDPFGPGPTGGPMQSAPGGAMPPYYPQSMRRPNTGTAPFPPRAMFGAGQPPGRSPHNMHVGPSLGIYPNTPQSNNSLSSSSNRPRRHGIRLEQNQPSSPPTGAVTSTEWTVCTPTRQPASLVWLLNLAKLLRVASVTALAHALPSLTRGGPSDRVNVDRVLACAIDPRQLSTESPILVHLATEMLLTAPGSSPLSMRVFHQLKIEPVHVHLLHR</sequence>
<gene>
    <name evidence="2" type="ORF">ECPE_LOCUS12942</name>
</gene>
<feature type="compositionally biased region" description="Low complexity" evidence="1">
    <location>
        <begin position="310"/>
        <end position="319"/>
    </location>
</feature>
<protein>
    <submittedName>
        <fullName evidence="2">Uncharacterized protein</fullName>
    </submittedName>
</protein>
<feature type="region of interest" description="Disordered" evidence="1">
    <location>
        <begin position="234"/>
        <end position="343"/>
    </location>
</feature>
<organism evidence="2 3">
    <name type="scientific">Echinostoma caproni</name>
    <dbReference type="NCBI Taxonomy" id="27848"/>
    <lineage>
        <taxon>Eukaryota</taxon>
        <taxon>Metazoa</taxon>
        <taxon>Spiralia</taxon>
        <taxon>Lophotrochozoa</taxon>
        <taxon>Platyhelminthes</taxon>
        <taxon>Trematoda</taxon>
        <taxon>Digenea</taxon>
        <taxon>Plagiorchiida</taxon>
        <taxon>Echinostomata</taxon>
        <taxon>Echinostomatoidea</taxon>
        <taxon>Echinostomatidae</taxon>
        <taxon>Echinostoma</taxon>
    </lineage>
</organism>
<dbReference type="OrthoDB" id="6249863at2759"/>
<accession>A0A3P8I783</accession>
<dbReference type="Proteomes" id="UP000272942">
    <property type="component" value="Unassembled WGS sequence"/>
</dbReference>